<evidence type="ECO:0000313" key="1">
    <source>
        <dbReference type="EMBL" id="SFD42202.1"/>
    </source>
</evidence>
<accession>A0A1I1S789</accession>
<dbReference type="EMBL" id="FOKQ01000087">
    <property type="protein sequence ID" value="SFD42202.1"/>
    <property type="molecule type" value="Genomic_DNA"/>
</dbReference>
<protein>
    <submittedName>
        <fullName evidence="1">Uncharacterized protein</fullName>
    </submittedName>
</protein>
<dbReference type="RefSeq" id="WP_177219655.1">
    <property type="nucleotide sequence ID" value="NZ_FOKQ01000087.1"/>
</dbReference>
<sequence length="47" mass="5550">MFKVKLIFNNGFAEYYGKYDSYKDACNAAYNLFAENLYRGAYDFKVI</sequence>
<gene>
    <name evidence="1" type="ORF">SAMN02910406_03854</name>
</gene>
<dbReference type="AlphaFoldDB" id="A0A1I1S789"/>
<proteinExistence type="predicted"/>
<organism evidence="1 2">
    <name type="scientific">Ruminococcus albus</name>
    <dbReference type="NCBI Taxonomy" id="1264"/>
    <lineage>
        <taxon>Bacteria</taxon>
        <taxon>Bacillati</taxon>
        <taxon>Bacillota</taxon>
        <taxon>Clostridia</taxon>
        <taxon>Eubacteriales</taxon>
        <taxon>Oscillospiraceae</taxon>
        <taxon>Ruminococcus</taxon>
    </lineage>
</organism>
<reference evidence="1 2" key="1">
    <citation type="submission" date="2016-10" db="EMBL/GenBank/DDBJ databases">
        <authorList>
            <person name="de Groot N.N."/>
        </authorList>
    </citation>
    <scope>NUCLEOTIDE SEQUENCE [LARGE SCALE GENOMIC DNA]</scope>
    <source>
        <strain evidence="1 2">AR67</strain>
    </source>
</reference>
<name>A0A1I1S789_RUMAL</name>
<dbReference type="Proteomes" id="UP000182192">
    <property type="component" value="Unassembled WGS sequence"/>
</dbReference>
<evidence type="ECO:0000313" key="2">
    <source>
        <dbReference type="Proteomes" id="UP000182192"/>
    </source>
</evidence>